<dbReference type="EMBL" id="CP128355">
    <property type="protein sequence ID" value="XAF71335.1"/>
    <property type="molecule type" value="Genomic_DNA"/>
</dbReference>
<dbReference type="PANTHER" id="PTHR45947">
    <property type="entry name" value="SULFOQUINOVOSYL TRANSFERASE SQD2"/>
    <property type="match status" value="1"/>
</dbReference>
<dbReference type="Pfam" id="PF00534">
    <property type="entry name" value="Glycos_transf_1"/>
    <property type="match status" value="1"/>
</dbReference>
<keyword evidence="4" id="KW-1185">Reference proteome</keyword>
<evidence type="ECO:0000259" key="2">
    <source>
        <dbReference type="Pfam" id="PF13439"/>
    </source>
</evidence>
<keyword evidence="3" id="KW-0328">Glycosyltransferase</keyword>
<dbReference type="Gene3D" id="3.40.50.2000">
    <property type="entry name" value="Glycogen Phosphorylase B"/>
    <property type="match status" value="2"/>
</dbReference>
<dbReference type="Proteomes" id="UP001436297">
    <property type="component" value="Chromosome"/>
</dbReference>
<protein>
    <submittedName>
        <fullName evidence="3">Glycosyltransferase family 4 protein</fullName>
        <ecNumber evidence="3">2.4.-.-</ecNumber>
    </submittedName>
</protein>
<gene>
    <name evidence="3" type="ORF">QQM35_04365</name>
</gene>
<dbReference type="CDD" id="cd03801">
    <property type="entry name" value="GT4_PimA-like"/>
    <property type="match status" value="1"/>
</dbReference>
<feature type="domain" description="Glycosyltransferase subfamily 4-like N-terminal" evidence="2">
    <location>
        <begin position="65"/>
        <end position="182"/>
    </location>
</feature>
<dbReference type="EC" id="2.4.-.-" evidence="3"/>
<accession>A0ABZ3EFX6</accession>
<proteinExistence type="predicted"/>
<sequence length="376" mass="44946">MKILHINSNYLHSPLYSEMLRRLEYFNIYNDVIMPRKKADNKHLNSNLLETNSKIYNSQIINKADRFLYFRKQRKINNWVKSLEVDYTKYDIVHAHTLFSDGYQAYISNRPYVVTIRNTDVNYYLKYFKHLYPVAKNIINKAKKIIFLSESYKEKFLVKLFKNENTRSKVAEKSIVIPNGINDFWINNANNENKVIKDEINVLFIGRIMKNKNIDFIARNLNDENFNKKINIYVIGEVIENEYYEKLKRFHNVVFLGKKSKNELINIMKSMHIFAMVSFHETFGLVYLEALTQNLPLLYTKNEGFDNYFENGRVGYAVNPNNDEELIDKFKKIYKEYNSLQVKISNINKNAFSWESNARNHQKIYINILNKNWKYT</sequence>
<dbReference type="SUPFAM" id="SSF53756">
    <property type="entry name" value="UDP-Glycosyltransferase/glycogen phosphorylase"/>
    <property type="match status" value="1"/>
</dbReference>
<feature type="domain" description="Glycosyl transferase family 1" evidence="1">
    <location>
        <begin position="192"/>
        <end position="345"/>
    </location>
</feature>
<dbReference type="PANTHER" id="PTHR45947:SF3">
    <property type="entry name" value="SULFOQUINOVOSYL TRANSFERASE SQD2"/>
    <property type="match status" value="1"/>
</dbReference>
<dbReference type="GO" id="GO:0016757">
    <property type="term" value="F:glycosyltransferase activity"/>
    <property type="evidence" value="ECO:0007669"/>
    <property type="project" value="UniProtKB-KW"/>
</dbReference>
<evidence type="ECO:0000313" key="3">
    <source>
        <dbReference type="EMBL" id="XAF71335.1"/>
    </source>
</evidence>
<evidence type="ECO:0000259" key="1">
    <source>
        <dbReference type="Pfam" id="PF00534"/>
    </source>
</evidence>
<dbReference type="InterPro" id="IPR050194">
    <property type="entry name" value="Glycosyltransferase_grp1"/>
</dbReference>
<evidence type="ECO:0000313" key="4">
    <source>
        <dbReference type="Proteomes" id="UP001436297"/>
    </source>
</evidence>
<reference evidence="3 4" key="1">
    <citation type="journal article" date="2024" name="Pathogens">
        <title>Staphylococcus hsinchuensis sp. nov., Isolated from Soymilk.</title>
        <authorList>
            <person name="Wang Y.T."/>
            <person name="Lin Y.C."/>
            <person name="Hsieh Y.H."/>
            <person name="Lin Y.T."/>
            <person name="Hamada M."/>
            <person name="Chen C.C."/>
            <person name="Liou J.S."/>
            <person name="Lee A.Y."/>
            <person name="Zhang W.L."/>
            <person name="Chen Y.T."/>
            <person name="Huang C.H."/>
        </authorList>
    </citation>
    <scope>NUCLEOTIDE SEQUENCE [LARGE SCALE GENOMIC DNA]</scope>
    <source>
        <strain evidence="3 4">H164</strain>
    </source>
</reference>
<dbReference type="InterPro" id="IPR001296">
    <property type="entry name" value="Glyco_trans_1"/>
</dbReference>
<organism evidence="3 4">
    <name type="scientific">Staphylococcus hsinchuensis</name>
    <dbReference type="NCBI Taxonomy" id="3051183"/>
    <lineage>
        <taxon>Bacteria</taxon>
        <taxon>Bacillati</taxon>
        <taxon>Bacillota</taxon>
        <taxon>Bacilli</taxon>
        <taxon>Bacillales</taxon>
        <taxon>Staphylococcaceae</taxon>
        <taxon>Staphylococcus</taxon>
    </lineage>
</organism>
<dbReference type="RefSeq" id="WP_342610535.1">
    <property type="nucleotide sequence ID" value="NZ_CP128355.1"/>
</dbReference>
<dbReference type="Pfam" id="PF13439">
    <property type="entry name" value="Glyco_transf_4"/>
    <property type="match status" value="1"/>
</dbReference>
<dbReference type="InterPro" id="IPR028098">
    <property type="entry name" value="Glyco_trans_4-like_N"/>
</dbReference>
<keyword evidence="3" id="KW-0808">Transferase</keyword>
<name>A0ABZ3EFX6_9STAP</name>